<accession>A0A2I4DDT3</accession>
<dbReference type="GeneID" id="108979163"/>
<feature type="compositionally biased region" description="Polar residues" evidence="1">
    <location>
        <begin position="243"/>
        <end position="255"/>
    </location>
</feature>
<feature type="compositionally biased region" description="Polar residues" evidence="1">
    <location>
        <begin position="169"/>
        <end position="192"/>
    </location>
</feature>
<dbReference type="AlphaFoldDB" id="A0A2I4DDT3"/>
<dbReference type="RefSeq" id="XP_018805310.2">
    <property type="nucleotide sequence ID" value="XM_018949765.2"/>
</dbReference>
<dbReference type="KEGG" id="jre:108979163"/>
<sequence>MAEQRQLFRFRLPWQSAPAAPPPPPPPPRPSSESQPPGPKIETQTPAQSSTASIQRPPFRPAGIASSVLPPTASQARAAQPQYPRSPTPSPTVASKPRSAPQTRAEAPSPSRAAPQTGASGSVPSSPSRTSQAQPASGTTSSPISRPSSPPADRRTSQPSSPSRPTAQVEPTGTTKLQPIQESSQPSAAATQPPSSLSEKEPKPVVTRLSSPPADRRTSQPSSPSRPAAQVQPDVTTKLKPTIQESSQPLAVATQSPSSLSEKEPKSVVSLPLSQEPQLKAAQVPSETISNSQNRTPIKTSSKLDGVTTPPTEASQTSPTQKLDSNAIGGDAKPKLEEREVGKEVVREIIEEKTNGSSYEDPAKKTITAAFQEKQKPKWEKEESFDRKESVVATSSIPKQVNIASSRHPKERRSSSTLTTQKPSVIFNGEQLPLHEEVRRDISKYVQKLTTSQSDYKMPVSVITLSGENRGASMQLGLESTKTDEFVPIHRGYKLNSDESTDATTDGEGSSTDKRTRDPTPKENPPSRAYVNSNVQSVNNSILFDTSVTENNPGVRLVVSNKQEEPHKAEFNVTPAEKLKYQPTVRRRCLRGLFMESSDSDTPEKRRRHGCRFSCGENLSLGWMA</sequence>
<dbReference type="OrthoDB" id="1709592at2759"/>
<name>A0A2I4DDT3_JUGRE</name>
<reference evidence="3" key="1">
    <citation type="submission" date="2025-08" db="UniProtKB">
        <authorList>
            <consortium name="RefSeq"/>
        </authorList>
    </citation>
    <scope>IDENTIFICATION</scope>
    <source>
        <tissue evidence="3">Leaves</tissue>
    </source>
</reference>
<feature type="region of interest" description="Disordered" evidence="1">
    <location>
        <begin position="373"/>
        <end position="432"/>
    </location>
</feature>
<dbReference type="PANTHER" id="PTHR33472">
    <property type="entry name" value="OS01G0106600 PROTEIN"/>
    <property type="match status" value="1"/>
</dbReference>
<feature type="compositionally biased region" description="Basic and acidic residues" evidence="1">
    <location>
        <begin position="373"/>
        <end position="390"/>
    </location>
</feature>
<evidence type="ECO:0000256" key="1">
    <source>
        <dbReference type="SAM" id="MobiDB-lite"/>
    </source>
</evidence>
<evidence type="ECO:0000313" key="3">
    <source>
        <dbReference type="RefSeq" id="XP_018805310.2"/>
    </source>
</evidence>
<feature type="region of interest" description="Disordered" evidence="1">
    <location>
        <begin position="1"/>
        <end position="342"/>
    </location>
</feature>
<feature type="compositionally biased region" description="Low complexity" evidence="1">
    <location>
        <begin position="104"/>
        <end position="147"/>
    </location>
</feature>
<evidence type="ECO:0000313" key="2">
    <source>
        <dbReference type="Proteomes" id="UP000235220"/>
    </source>
</evidence>
<feature type="compositionally biased region" description="Low complexity" evidence="1">
    <location>
        <begin position="219"/>
        <end position="233"/>
    </location>
</feature>
<dbReference type="Proteomes" id="UP000235220">
    <property type="component" value="Chromosome 10"/>
</dbReference>
<proteinExistence type="predicted"/>
<feature type="region of interest" description="Disordered" evidence="1">
    <location>
        <begin position="492"/>
        <end position="532"/>
    </location>
</feature>
<feature type="compositionally biased region" description="Low complexity" evidence="1">
    <location>
        <begin position="157"/>
        <end position="166"/>
    </location>
</feature>
<gene>
    <name evidence="3" type="primary">LOC108979163</name>
</gene>
<feature type="compositionally biased region" description="Polar residues" evidence="1">
    <location>
        <begin position="42"/>
        <end position="54"/>
    </location>
</feature>
<dbReference type="STRING" id="51240.A0A2I4DDT3"/>
<feature type="compositionally biased region" description="Polar residues" evidence="1">
    <location>
        <begin position="285"/>
        <end position="324"/>
    </location>
</feature>
<organism evidence="2 3">
    <name type="scientific">Juglans regia</name>
    <name type="common">English walnut</name>
    <dbReference type="NCBI Taxonomy" id="51240"/>
    <lineage>
        <taxon>Eukaryota</taxon>
        <taxon>Viridiplantae</taxon>
        <taxon>Streptophyta</taxon>
        <taxon>Embryophyta</taxon>
        <taxon>Tracheophyta</taxon>
        <taxon>Spermatophyta</taxon>
        <taxon>Magnoliopsida</taxon>
        <taxon>eudicotyledons</taxon>
        <taxon>Gunneridae</taxon>
        <taxon>Pentapetalae</taxon>
        <taxon>rosids</taxon>
        <taxon>fabids</taxon>
        <taxon>Fagales</taxon>
        <taxon>Juglandaceae</taxon>
        <taxon>Juglans</taxon>
    </lineage>
</organism>
<feature type="compositionally biased region" description="Basic and acidic residues" evidence="1">
    <location>
        <begin position="511"/>
        <end position="521"/>
    </location>
</feature>
<protein>
    <submittedName>
        <fullName evidence="3">Proteoglycan 4 isoform X1</fullName>
    </submittedName>
</protein>
<feature type="compositionally biased region" description="Basic and acidic residues" evidence="1">
    <location>
        <begin position="332"/>
        <end position="342"/>
    </location>
</feature>
<feature type="compositionally biased region" description="Pro residues" evidence="1">
    <location>
        <begin position="19"/>
        <end position="30"/>
    </location>
</feature>
<dbReference type="PANTHER" id="PTHR33472:SF24">
    <property type="entry name" value="VEGETATIVE CELL WALL PROTEIN GP1-LIKE"/>
    <property type="match status" value="1"/>
</dbReference>
<feature type="compositionally biased region" description="Polar residues" evidence="1">
    <location>
        <begin position="392"/>
        <end position="405"/>
    </location>
</feature>
<dbReference type="InParanoid" id="A0A2I4DDT3"/>
<keyword evidence="2" id="KW-1185">Reference proteome</keyword>